<proteinExistence type="predicted"/>
<keyword evidence="2" id="KW-1185">Reference proteome</keyword>
<evidence type="ECO:0000313" key="2">
    <source>
        <dbReference type="Proteomes" id="UP000295722"/>
    </source>
</evidence>
<dbReference type="RefSeq" id="WP_133193903.1">
    <property type="nucleotide sequence ID" value="NZ_JBHUCW010000006.1"/>
</dbReference>
<dbReference type="OrthoDB" id="9032373at2"/>
<sequence>MKIDLLDFEQVTEMRRRNLARLVEIHTQAVVARRTGRVDRQISDMVKSKSFGEKVALEMERKWLDSTGEAIDLIAPRPREESAGAPSGWNQLDDLGRMKVEAYISGLLAQSPSLPPGSGRFQAD</sequence>
<name>A0A4R5MDZ7_9BURK</name>
<protein>
    <submittedName>
        <fullName evidence="1">Uncharacterized protein</fullName>
    </submittedName>
</protein>
<comment type="caution">
    <text evidence="1">The sequence shown here is derived from an EMBL/GenBank/DDBJ whole genome shotgun (WGS) entry which is preliminary data.</text>
</comment>
<accession>A0A4R5MDZ7</accession>
<gene>
    <name evidence="1" type="ORF">EYW47_05755</name>
</gene>
<organism evidence="1 2">
    <name type="scientific">Paraburkholderia silviterrae</name>
    <dbReference type="NCBI Taxonomy" id="2528715"/>
    <lineage>
        <taxon>Bacteria</taxon>
        <taxon>Pseudomonadati</taxon>
        <taxon>Pseudomonadota</taxon>
        <taxon>Betaproteobacteria</taxon>
        <taxon>Burkholderiales</taxon>
        <taxon>Burkholderiaceae</taxon>
        <taxon>Paraburkholderia</taxon>
    </lineage>
</organism>
<dbReference type="Proteomes" id="UP000295722">
    <property type="component" value="Unassembled WGS sequence"/>
</dbReference>
<reference evidence="1 2" key="1">
    <citation type="submission" date="2019-03" db="EMBL/GenBank/DDBJ databases">
        <title>Paraburkholderia sp. 4M-K11, isolated from subtropical forest soil.</title>
        <authorList>
            <person name="Gao Z.-H."/>
            <person name="Qiu L.-H."/>
        </authorList>
    </citation>
    <scope>NUCLEOTIDE SEQUENCE [LARGE SCALE GENOMIC DNA]</scope>
    <source>
        <strain evidence="1 2">4M-K11</strain>
    </source>
</reference>
<dbReference type="EMBL" id="SMRP01000002">
    <property type="protein sequence ID" value="TDG25340.1"/>
    <property type="molecule type" value="Genomic_DNA"/>
</dbReference>
<dbReference type="AlphaFoldDB" id="A0A4R5MDZ7"/>
<evidence type="ECO:0000313" key="1">
    <source>
        <dbReference type="EMBL" id="TDG25340.1"/>
    </source>
</evidence>